<dbReference type="SUPFAM" id="SSF55424">
    <property type="entry name" value="FAD/NAD-linked reductases, dimerisation (C-terminal) domain"/>
    <property type="match status" value="1"/>
</dbReference>
<dbReference type="PANTHER" id="PTHR22912">
    <property type="entry name" value="DISULFIDE OXIDOREDUCTASE"/>
    <property type="match status" value="1"/>
</dbReference>
<dbReference type="RefSeq" id="WP_048571324.1">
    <property type="nucleotide sequence ID" value="NZ_LFVU01000028.1"/>
</dbReference>
<feature type="binding site" evidence="14">
    <location>
        <position position="268"/>
    </location>
    <ligand>
        <name>NAD(+)</name>
        <dbReference type="ChEBI" id="CHEBI:57540"/>
    </ligand>
</feature>
<dbReference type="InterPro" id="IPR006258">
    <property type="entry name" value="Lipoamide_DH"/>
</dbReference>
<dbReference type="PRINTS" id="PR00411">
    <property type="entry name" value="PNDRDTASEI"/>
</dbReference>
<evidence type="ECO:0000256" key="2">
    <source>
        <dbReference type="ARBA" id="ARBA00007532"/>
    </source>
</evidence>
<evidence type="ECO:0000256" key="8">
    <source>
        <dbReference type="ARBA" id="ARBA00023002"/>
    </source>
</evidence>
<name>A0A0J8FZ83_CLOCY</name>
<dbReference type="PATRIC" id="fig|1121307.3.peg.521"/>
<feature type="binding site" evidence="14">
    <location>
        <position position="49"/>
    </location>
    <ligand>
        <name>FAD</name>
        <dbReference type="ChEBI" id="CHEBI:57692"/>
    </ligand>
</feature>
<feature type="binding site" evidence="14">
    <location>
        <begin position="314"/>
        <end position="317"/>
    </location>
    <ligand>
        <name>FAD</name>
        <dbReference type="ChEBI" id="CHEBI:57692"/>
    </ligand>
</feature>
<evidence type="ECO:0000259" key="18">
    <source>
        <dbReference type="Pfam" id="PF07992"/>
    </source>
</evidence>
<evidence type="ECO:0000256" key="14">
    <source>
        <dbReference type="PIRSR" id="PIRSR000350-3"/>
    </source>
</evidence>
<dbReference type="EMBL" id="LFVU01000028">
    <property type="protein sequence ID" value="KMT20926.1"/>
    <property type="molecule type" value="Genomic_DNA"/>
</dbReference>
<accession>A0A0J8FZ83</accession>
<evidence type="ECO:0000256" key="3">
    <source>
        <dbReference type="ARBA" id="ARBA00012608"/>
    </source>
</evidence>
<evidence type="ECO:0000256" key="4">
    <source>
        <dbReference type="ARBA" id="ARBA00016961"/>
    </source>
</evidence>
<dbReference type="PIRSF" id="PIRSF000350">
    <property type="entry name" value="Mercury_reductase_MerA"/>
    <property type="match status" value="1"/>
</dbReference>
<dbReference type="Pfam" id="PF02852">
    <property type="entry name" value="Pyr_redox_dim"/>
    <property type="match status" value="1"/>
</dbReference>
<gene>
    <name evidence="19" type="primary">lpdA</name>
    <name evidence="19" type="ORF">CLCY_1c01600</name>
</gene>
<dbReference type="InterPro" id="IPR036188">
    <property type="entry name" value="FAD/NAD-bd_sf"/>
</dbReference>
<sequence>MQMDVVVIGGGPGGYVAGIKAAQLGAKTCIIEMDKVGGTCLNRGCIPTKALYRNAEILNILHEIDEFGISVPSYEVDINKVHDRKEKVVSTLVTGVEQLIKANGVELVSGKATIKDKNTIVVTLNDGETREITTKNIIIATGSEPSIPSIEGATLEGVLTSNEILELREIPKRLLVVGGGVIGMEFAGIFNSLGTEVTVLQSGDRILKFADSDLTKRLVASVKKKGVNMQLHTRIQKIEQGDGCLKVVAEGKKGEVTFEADKVLMSIGRTPLVKGIGLEEVGVEFDGRGIKVNDKFETNVEGIYAIGDVNGKSMLAHAASHQGITVAELIMGHSSDADHSLVPSCVFVFPELSTIGPSEDELKAEGKEYKASKFMFAANGKALSLGETEGLVKVLADMDDTIIGVHILGPHASDLIHEGVLAVSRKLKVKDIADTIHAHPTLSESFVEAVLGINNEAIHMVPKKK</sequence>
<dbReference type="GO" id="GO:0050660">
    <property type="term" value="F:flavin adenine dinucleotide binding"/>
    <property type="evidence" value="ECO:0007669"/>
    <property type="project" value="InterPro"/>
</dbReference>
<evidence type="ECO:0000313" key="19">
    <source>
        <dbReference type="EMBL" id="KMT20926.1"/>
    </source>
</evidence>
<dbReference type="Proteomes" id="UP000036756">
    <property type="component" value="Unassembled WGS sequence"/>
</dbReference>
<proteinExistence type="inferred from homology"/>
<dbReference type="InterPro" id="IPR023753">
    <property type="entry name" value="FAD/NAD-binding_dom"/>
</dbReference>
<dbReference type="GO" id="GO:0006103">
    <property type="term" value="P:2-oxoglutarate metabolic process"/>
    <property type="evidence" value="ECO:0007669"/>
    <property type="project" value="TreeGrafter"/>
</dbReference>
<evidence type="ECO:0000256" key="7">
    <source>
        <dbReference type="ARBA" id="ARBA00022827"/>
    </source>
</evidence>
<dbReference type="Gene3D" id="3.30.390.30">
    <property type="match status" value="1"/>
</dbReference>
<keyword evidence="8 16" id="KW-0560">Oxidoreductase</keyword>
<evidence type="ECO:0000256" key="12">
    <source>
        <dbReference type="ARBA" id="ARBA00049187"/>
    </source>
</evidence>
<feature type="domain" description="FAD/NAD(P)-binding" evidence="18">
    <location>
        <begin position="3"/>
        <end position="323"/>
    </location>
</feature>
<feature type="binding site" evidence="14">
    <location>
        <begin position="178"/>
        <end position="185"/>
    </location>
    <ligand>
        <name>NAD(+)</name>
        <dbReference type="ChEBI" id="CHEBI:57540"/>
    </ligand>
</feature>
<evidence type="ECO:0000313" key="20">
    <source>
        <dbReference type="Proteomes" id="UP000036756"/>
    </source>
</evidence>
<comment type="miscellaneous">
    <text evidence="16">The active site is a redox-active disulfide bond.</text>
</comment>
<dbReference type="InterPro" id="IPR001100">
    <property type="entry name" value="Pyr_nuc-diS_OxRdtase"/>
</dbReference>
<keyword evidence="6 16" id="KW-0285">Flavoprotein</keyword>
<keyword evidence="11 16" id="KW-0676">Redox-active center</keyword>
<dbReference type="Pfam" id="PF07992">
    <property type="entry name" value="Pyr_redox_2"/>
    <property type="match status" value="1"/>
</dbReference>
<evidence type="ECO:0000256" key="16">
    <source>
        <dbReference type="RuleBase" id="RU003692"/>
    </source>
</evidence>
<keyword evidence="7 14" id="KW-0274">FAD</keyword>
<dbReference type="GO" id="GO:0005737">
    <property type="term" value="C:cytoplasm"/>
    <property type="evidence" value="ECO:0007669"/>
    <property type="project" value="UniProtKB-SubCell"/>
</dbReference>
<dbReference type="InterPro" id="IPR012999">
    <property type="entry name" value="Pyr_OxRdtase_I_AS"/>
</dbReference>
<comment type="catalytic activity">
    <reaction evidence="12 16">
        <text>N(6)-[(R)-dihydrolipoyl]-L-lysyl-[protein] + NAD(+) = N(6)-[(R)-lipoyl]-L-lysyl-[protein] + NADH + H(+)</text>
        <dbReference type="Rhea" id="RHEA:15045"/>
        <dbReference type="Rhea" id="RHEA-COMP:10474"/>
        <dbReference type="Rhea" id="RHEA-COMP:10475"/>
        <dbReference type="ChEBI" id="CHEBI:15378"/>
        <dbReference type="ChEBI" id="CHEBI:57540"/>
        <dbReference type="ChEBI" id="CHEBI:57945"/>
        <dbReference type="ChEBI" id="CHEBI:83099"/>
        <dbReference type="ChEBI" id="CHEBI:83100"/>
        <dbReference type="EC" id="1.8.1.4"/>
    </reaction>
</comment>
<reference evidence="19 20" key="1">
    <citation type="submission" date="2015-06" db="EMBL/GenBank/DDBJ databases">
        <title>Draft genome sequence of the purine-degrading Clostridium cylindrosporum HC-1 (DSM 605).</title>
        <authorList>
            <person name="Poehlein A."/>
            <person name="Schiel-Bengelsdorf B."/>
            <person name="Bengelsdorf F."/>
            <person name="Daniel R."/>
            <person name="Duerre P."/>
        </authorList>
    </citation>
    <scope>NUCLEOTIDE SEQUENCE [LARGE SCALE GENOMIC DNA]</scope>
    <source>
        <strain evidence="19 20">DSM 605</strain>
    </source>
</reference>
<evidence type="ECO:0000256" key="13">
    <source>
        <dbReference type="PIRSR" id="PIRSR000350-2"/>
    </source>
</evidence>
<feature type="domain" description="Pyridine nucleotide-disulphide oxidoreductase dimerisation" evidence="17">
    <location>
        <begin position="342"/>
        <end position="449"/>
    </location>
</feature>
<dbReference type="STRING" id="1121307.CLCY_1c01600"/>
<dbReference type="PRINTS" id="PR00368">
    <property type="entry name" value="FADPNR"/>
</dbReference>
<keyword evidence="10" id="KW-1015">Disulfide bond</keyword>
<evidence type="ECO:0000256" key="9">
    <source>
        <dbReference type="ARBA" id="ARBA00023027"/>
    </source>
</evidence>
<dbReference type="InterPro" id="IPR004099">
    <property type="entry name" value="Pyr_nucl-diS_OxRdtase_dimer"/>
</dbReference>
<dbReference type="GO" id="GO:0004148">
    <property type="term" value="F:dihydrolipoyl dehydrogenase (NADH) activity"/>
    <property type="evidence" value="ECO:0007669"/>
    <property type="project" value="UniProtKB-EC"/>
</dbReference>
<dbReference type="FunFam" id="3.30.390.30:FF:000001">
    <property type="entry name" value="Dihydrolipoyl dehydrogenase"/>
    <property type="match status" value="1"/>
</dbReference>
<dbReference type="InterPro" id="IPR050151">
    <property type="entry name" value="Class-I_Pyr_Nuc-Dis_Oxidored"/>
</dbReference>
<comment type="subcellular location">
    <subcellularLocation>
        <location evidence="1">Cytoplasm</location>
    </subcellularLocation>
</comment>
<dbReference type="PANTHER" id="PTHR22912:SF217">
    <property type="entry name" value="DIHYDROLIPOYL DEHYDROGENASE"/>
    <property type="match status" value="1"/>
</dbReference>
<keyword evidence="20" id="KW-1185">Reference proteome</keyword>
<dbReference type="OrthoDB" id="9807946at2"/>
<comment type="caution">
    <text evidence="19">The sequence shown here is derived from an EMBL/GenBank/DDBJ whole genome shotgun (WGS) entry which is preliminary data.</text>
</comment>
<comment type="cofactor">
    <cofactor evidence="14 16">
        <name>FAD</name>
        <dbReference type="ChEBI" id="CHEBI:57692"/>
    </cofactor>
    <text evidence="14 16">Binds 1 FAD per subunit.</text>
</comment>
<dbReference type="SUPFAM" id="SSF51905">
    <property type="entry name" value="FAD/NAD(P)-binding domain"/>
    <property type="match status" value="1"/>
</dbReference>
<feature type="binding site" evidence="14">
    <location>
        <position position="308"/>
    </location>
    <ligand>
        <name>FAD</name>
        <dbReference type="ChEBI" id="CHEBI:57692"/>
    </ligand>
</feature>
<comment type="similarity">
    <text evidence="2 16">Belongs to the class-I pyridine nucleotide-disulfide oxidoreductase family.</text>
</comment>
<feature type="disulfide bond" description="Redox-active" evidence="15">
    <location>
        <begin position="40"/>
        <end position="45"/>
    </location>
</feature>
<evidence type="ECO:0000259" key="17">
    <source>
        <dbReference type="Pfam" id="PF02852"/>
    </source>
</evidence>
<dbReference type="PROSITE" id="PS00076">
    <property type="entry name" value="PYRIDINE_REDOX_1"/>
    <property type="match status" value="1"/>
</dbReference>
<evidence type="ECO:0000256" key="1">
    <source>
        <dbReference type="ARBA" id="ARBA00004496"/>
    </source>
</evidence>
<evidence type="ECO:0000256" key="5">
    <source>
        <dbReference type="ARBA" id="ARBA00022490"/>
    </source>
</evidence>
<keyword evidence="14" id="KW-0547">Nucleotide-binding</keyword>
<dbReference type="InterPro" id="IPR016156">
    <property type="entry name" value="FAD/NAD-linked_Rdtase_dimer_sf"/>
</dbReference>
<dbReference type="EC" id="1.8.1.4" evidence="3 16"/>
<feature type="binding site" evidence="14">
    <location>
        <begin position="141"/>
        <end position="143"/>
    </location>
    <ligand>
        <name>FAD</name>
        <dbReference type="ChEBI" id="CHEBI:57692"/>
    </ligand>
</feature>
<evidence type="ECO:0000256" key="10">
    <source>
        <dbReference type="ARBA" id="ARBA00023157"/>
    </source>
</evidence>
<keyword evidence="9 14" id="KW-0520">NAD</keyword>
<evidence type="ECO:0000256" key="15">
    <source>
        <dbReference type="PIRSR" id="PIRSR000350-4"/>
    </source>
</evidence>
<keyword evidence="5" id="KW-0963">Cytoplasm</keyword>
<dbReference type="AlphaFoldDB" id="A0A0J8FZ83"/>
<dbReference type="NCBIfam" id="TIGR01350">
    <property type="entry name" value="lipoamide_DH"/>
    <property type="match status" value="1"/>
</dbReference>
<protein>
    <recommendedName>
        <fullName evidence="4 16">Dihydrolipoyl dehydrogenase</fullName>
        <ecNumber evidence="3 16">1.8.1.4</ecNumber>
    </recommendedName>
</protein>
<dbReference type="Gene3D" id="3.50.50.60">
    <property type="entry name" value="FAD/NAD(P)-binding domain"/>
    <property type="match status" value="2"/>
</dbReference>
<feature type="active site" description="Proton acceptor" evidence="13">
    <location>
        <position position="439"/>
    </location>
</feature>
<evidence type="ECO:0000256" key="6">
    <source>
        <dbReference type="ARBA" id="ARBA00022630"/>
    </source>
</evidence>
<organism evidence="19 20">
    <name type="scientific">Clostridium cylindrosporum DSM 605</name>
    <dbReference type="NCBI Taxonomy" id="1121307"/>
    <lineage>
        <taxon>Bacteria</taxon>
        <taxon>Bacillati</taxon>
        <taxon>Bacillota</taxon>
        <taxon>Clostridia</taxon>
        <taxon>Eubacteriales</taxon>
        <taxon>Clostridiaceae</taxon>
        <taxon>Clostridium</taxon>
    </lineage>
</organism>
<evidence type="ECO:0000256" key="11">
    <source>
        <dbReference type="ARBA" id="ARBA00023284"/>
    </source>
</evidence>